<keyword evidence="2" id="KW-1185">Reference proteome</keyword>
<proteinExistence type="predicted"/>
<evidence type="ECO:0000313" key="2">
    <source>
        <dbReference type="Proteomes" id="UP000015104"/>
    </source>
</evidence>
<sequence length="41" mass="5013">MIGSTRKHIKRWRNQQLVDRIFKLVEAEKYVYNFQCVVVIC</sequence>
<reference evidence="2" key="1">
    <citation type="submission" date="2011-08" db="EMBL/GenBank/DDBJ databases">
        <authorList>
            <person name="Rombauts S."/>
        </authorList>
    </citation>
    <scope>NUCLEOTIDE SEQUENCE</scope>
    <source>
        <strain evidence="2">London</strain>
    </source>
</reference>
<protein>
    <submittedName>
        <fullName evidence="1">Uncharacterized protein</fullName>
    </submittedName>
</protein>
<accession>T1KZI0</accession>
<dbReference type="Proteomes" id="UP000015104">
    <property type="component" value="Unassembled WGS sequence"/>
</dbReference>
<name>T1KZI0_TETUR</name>
<dbReference type="AlphaFoldDB" id="T1KZI0"/>
<dbReference type="HOGENOM" id="CLU_3280143_0_0_1"/>
<dbReference type="EMBL" id="CAEY01000740">
    <property type="status" value="NOT_ANNOTATED_CDS"/>
    <property type="molecule type" value="Genomic_DNA"/>
</dbReference>
<reference evidence="1" key="2">
    <citation type="submission" date="2015-06" db="UniProtKB">
        <authorList>
            <consortium name="EnsemblMetazoa"/>
        </authorList>
    </citation>
    <scope>IDENTIFICATION</scope>
</reference>
<organism evidence="1 2">
    <name type="scientific">Tetranychus urticae</name>
    <name type="common">Two-spotted spider mite</name>
    <dbReference type="NCBI Taxonomy" id="32264"/>
    <lineage>
        <taxon>Eukaryota</taxon>
        <taxon>Metazoa</taxon>
        <taxon>Ecdysozoa</taxon>
        <taxon>Arthropoda</taxon>
        <taxon>Chelicerata</taxon>
        <taxon>Arachnida</taxon>
        <taxon>Acari</taxon>
        <taxon>Acariformes</taxon>
        <taxon>Trombidiformes</taxon>
        <taxon>Prostigmata</taxon>
        <taxon>Eleutherengona</taxon>
        <taxon>Raphignathae</taxon>
        <taxon>Tetranychoidea</taxon>
        <taxon>Tetranychidae</taxon>
        <taxon>Tetranychus</taxon>
    </lineage>
</organism>
<evidence type="ECO:0000313" key="1">
    <source>
        <dbReference type="EnsemblMetazoa" id="tetur28g01680.1"/>
    </source>
</evidence>
<dbReference type="EnsemblMetazoa" id="tetur28g01680.1">
    <property type="protein sequence ID" value="tetur28g01680.1"/>
    <property type="gene ID" value="tetur28g01680"/>
</dbReference>